<evidence type="ECO:0000313" key="11">
    <source>
        <dbReference type="Proteomes" id="UP001499951"/>
    </source>
</evidence>
<keyword evidence="3 6" id="KW-0597">Phosphoprotein</keyword>
<dbReference type="NCBIfam" id="TIGR00229">
    <property type="entry name" value="sensory_box"/>
    <property type="match status" value="1"/>
</dbReference>
<dbReference type="Gene3D" id="3.30.450.20">
    <property type="entry name" value="PAS domain"/>
    <property type="match status" value="1"/>
</dbReference>
<dbReference type="InterPro" id="IPR000014">
    <property type="entry name" value="PAS"/>
</dbReference>
<dbReference type="PRINTS" id="PR00344">
    <property type="entry name" value="BCTRLSENSOR"/>
</dbReference>
<dbReference type="InterPro" id="IPR005467">
    <property type="entry name" value="His_kinase_dom"/>
</dbReference>
<evidence type="ECO:0000259" key="7">
    <source>
        <dbReference type="PROSITE" id="PS50109"/>
    </source>
</evidence>
<proteinExistence type="predicted"/>
<sequence>MKFAEVIPVSELQALCESFSSLTGAVTAVLDLEGNVLVAAGWHDICTQFHRRHAATALRCRESDTALAGQLQAGERYNVYRCKNGLVDVAVPIIICGEHVGNFFTGQFFFKEPNEADFARQAEEFGFDKARYMRALGKVPVFSEAEVRLMMEFFTRLAQLIGEMGLARANKEEANRELRESRHLLQTIIDTAPIRVFWKDRNLRYLGCNPVFAADAGKCCPDEVVGQDDSQMAWADQAEAYRQDDRAVIDSGVAKLSYDEPITTSDGRTTWIRTAKVPLRNQDNEIIGVLGTYDDITARHQAEEDLRRYKDQLEETVRSRTAELMLVRDAAEAANKAKSTFLAAASHDLRQPLQASLAYLSALSRKVERKDLEDLCDKIRQPLKAMGDILEALLDISDLESGHLQPRLRDFALNDLLVRVVACAEPLARHKGLILSSLPTDLMVHSDPKMLERIVSNFLTNAIRYTDKGVIGVYCVEMGDKICLSVTDTGIGIPAGALATIFDDHVQLGNPARDRRKGLGLGLSIAKRIADTLGHRISVRSELGSGSSFSIELPQAHNAAAPVETETPPPKVAQEHPVVLLIDDDQDVADAVQMMLSSYSIETYMAHSRDAALRMLETGLNPGLVLCDYRLPDVNGIDLIRQVRKVLDTEVPAVLVTGDMGVTEIPADLAKCALLHKPVDIEAFLSVISTLTV</sequence>
<dbReference type="InterPro" id="IPR018771">
    <property type="entry name" value="PocR_dom"/>
</dbReference>
<evidence type="ECO:0000313" key="10">
    <source>
        <dbReference type="EMBL" id="GAA0574143.1"/>
    </source>
</evidence>
<evidence type="ECO:0000256" key="5">
    <source>
        <dbReference type="ARBA" id="ARBA00022777"/>
    </source>
</evidence>
<dbReference type="PANTHER" id="PTHR43047:SF9">
    <property type="entry name" value="HISTIDINE KINASE"/>
    <property type="match status" value="1"/>
</dbReference>
<dbReference type="InterPro" id="IPR036890">
    <property type="entry name" value="HATPase_C_sf"/>
</dbReference>
<dbReference type="PROSITE" id="PS50109">
    <property type="entry name" value="HIS_KIN"/>
    <property type="match status" value="1"/>
</dbReference>
<dbReference type="InterPro" id="IPR000700">
    <property type="entry name" value="PAS-assoc_C"/>
</dbReference>
<evidence type="ECO:0000256" key="3">
    <source>
        <dbReference type="ARBA" id="ARBA00022553"/>
    </source>
</evidence>
<dbReference type="InterPro" id="IPR003661">
    <property type="entry name" value="HisK_dim/P_dom"/>
</dbReference>
<dbReference type="Gene3D" id="3.30.565.10">
    <property type="entry name" value="Histidine kinase-like ATPase, C-terminal domain"/>
    <property type="match status" value="1"/>
</dbReference>
<reference evidence="10 11" key="1">
    <citation type="journal article" date="2019" name="Int. J. Syst. Evol. Microbiol.">
        <title>The Global Catalogue of Microorganisms (GCM) 10K type strain sequencing project: providing services to taxonomists for standard genome sequencing and annotation.</title>
        <authorList>
            <consortium name="The Broad Institute Genomics Platform"/>
            <consortium name="The Broad Institute Genome Sequencing Center for Infectious Disease"/>
            <person name="Wu L."/>
            <person name="Ma J."/>
        </authorList>
    </citation>
    <scope>NUCLEOTIDE SEQUENCE [LARGE SCALE GENOMIC DNA]</scope>
    <source>
        <strain evidence="10 11">JCM 15089</strain>
    </source>
</reference>
<dbReference type="InterPro" id="IPR003594">
    <property type="entry name" value="HATPase_dom"/>
</dbReference>
<dbReference type="SMART" id="SM00388">
    <property type="entry name" value="HisKA"/>
    <property type="match status" value="1"/>
</dbReference>
<dbReference type="CDD" id="cd00082">
    <property type="entry name" value="HisKA"/>
    <property type="match status" value="1"/>
</dbReference>
<dbReference type="InterPro" id="IPR013656">
    <property type="entry name" value="PAS_4"/>
</dbReference>
<organism evidence="10 11">
    <name type="scientific">Rhizomicrobium electricum</name>
    <dbReference type="NCBI Taxonomy" id="480070"/>
    <lineage>
        <taxon>Bacteria</taxon>
        <taxon>Pseudomonadati</taxon>
        <taxon>Pseudomonadota</taxon>
        <taxon>Alphaproteobacteria</taxon>
        <taxon>Micropepsales</taxon>
        <taxon>Micropepsaceae</taxon>
        <taxon>Rhizomicrobium</taxon>
    </lineage>
</organism>
<dbReference type="SMART" id="SM00387">
    <property type="entry name" value="HATPase_c"/>
    <property type="match status" value="1"/>
</dbReference>
<evidence type="ECO:0000256" key="2">
    <source>
        <dbReference type="ARBA" id="ARBA00012438"/>
    </source>
</evidence>
<protein>
    <recommendedName>
        <fullName evidence="2">histidine kinase</fullName>
        <ecNumber evidence="2">2.7.13.3</ecNumber>
    </recommendedName>
</protein>
<dbReference type="PROSITE" id="PS50113">
    <property type="entry name" value="PAC"/>
    <property type="match status" value="1"/>
</dbReference>
<gene>
    <name evidence="10" type="ORF">GCM10008942_23570</name>
</gene>
<dbReference type="Gene3D" id="1.10.287.130">
    <property type="match status" value="1"/>
</dbReference>
<dbReference type="PANTHER" id="PTHR43047">
    <property type="entry name" value="TWO-COMPONENT HISTIDINE PROTEIN KINASE"/>
    <property type="match status" value="1"/>
</dbReference>
<dbReference type="Proteomes" id="UP001499951">
    <property type="component" value="Unassembled WGS sequence"/>
</dbReference>
<dbReference type="Pfam" id="PF10114">
    <property type="entry name" value="PocR"/>
    <property type="match status" value="1"/>
</dbReference>
<dbReference type="InterPro" id="IPR001789">
    <property type="entry name" value="Sig_transdc_resp-reg_receiver"/>
</dbReference>
<accession>A0ABN1ETL6</accession>
<dbReference type="SUPFAM" id="SSF47384">
    <property type="entry name" value="Homodimeric domain of signal transducing histidine kinase"/>
    <property type="match status" value="1"/>
</dbReference>
<dbReference type="InterPro" id="IPR004358">
    <property type="entry name" value="Sig_transdc_His_kin-like_C"/>
</dbReference>
<dbReference type="SUPFAM" id="SSF55785">
    <property type="entry name" value="PYP-like sensor domain (PAS domain)"/>
    <property type="match status" value="1"/>
</dbReference>
<dbReference type="CDD" id="cd00156">
    <property type="entry name" value="REC"/>
    <property type="match status" value="1"/>
</dbReference>
<evidence type="ECO:0000259" key="8">
    <source>
        <dbReference type="PROSITE" id="PS50110"/>
    </source>
</evidence>
<dbReference type="Pfam" id="PF00072">
    <property type="entry name" value="Response_reg"/>
    <property type="match status" value="1"/>
</dbReference>
<dbReference type="SUPFAM" id="SSF55874">
    <property type="entry name" value="ATPase domain of HSP90 chaperone/DNA topoisomerase II/histidine kinase"/>
    <property type="match status" value="1"/>
</dbReference>
<evidence type="ECO:0000256" key="4">
    <source>
        <dbReference type="ARBA" id="ARBA00022679"/>
    </source>
</evidence>
<dbReference type="CDD" id="cd00130">
    <property type="entry name" value="PAS"/>
    <property type="match status" value="1"/>
</dbReference>
<evidence type="ECO:0000256" key="6">
    <source>
        <dbReference type="PROSITE-ProRule" id="PRU00169"/>
    </source>
</evidence>
<dbReference type="Pfam" id="PF08448">
    <property type="entry name" value="PAS_4"/>
    <property type="match status" value="1"/>
</dbReference>
<keyword evidence="4" id="KW-0808">Transferase</keyword>
<feature type="domain" description="PAC" evidence="9">
    <location>
        <begin position="256"/>
        <end position="308"/>
    </location>
</feature>
<name>A0ABN1ETL6_9PROT</name>
<dbReference type="EC" id="2.7.13.3" evidence="2"/>
<dbReference type="Gene3D" id="3.40.50.2300">
    <property type="match status" value="1"/>
</dbReference>
<comment type="caution">
    <text evidence="10">The sequence shown here is derived from an EMBL/GenBank/DDBJ whole genome shotgun (WGS) entry which is preliminary data.</text>
</comment>
<dbReference type="Pfam" id="PF02518">
    <property type="entry name" value="HATPase_c"/>
    <property type="match status" value="1"/>
</dbReference>
<feature type="modified residue" description="4-aspartylphosphate" evidence="6">
    <location>
        <position position="628"/>
    </location>
</feature>
<dbReference type="PROSITE" id="PS50110">
    <property type="entry name" value="RESPONSE_REGULATORY"/>
    <property type="match status" value="1"/>
</dbReference>
<dbReference type="InterPro" id="IPR036097">
    <property type="entry name" value="HisK_dim/P_sf"/>
</dbReference>
<dbReference type="SMART" id="SM00448">
    <property type="entry name" value="REC"/>
    <property type="match status" value="1"/>
</dbReference>
<comment type="catalytic activity">
    <reaction evidence="1">
        <text>ATP + protein L-histidine = ADP + protein N-phospho-L-histidine.</text>
        <dbReference type="EC" id="2.7.13.3"/>
    </reaction>
</comment>
<dbReference type="RefSeq" id="WP_166935877.1">
    <property type="nucleotide sequence ID" value="NZ_BAAADD010000006.1"/>
</dbReference>
<dbReference type="InterPro" id="IPR011006">
    <property type="entry name" value="CheY-like_superfamily"/>
</dbReference>
<feature type="domain" description="Histidine kinase" evidence="7">
    <location>
        <begin position="344"/>
        <end position="557"/>
    </location>
</feature>
<keyword evidence="5" id="KW-0418">Kinase</keyword>
<dbReference type="SUPFAM" id="SSF52172">
    <property type="entry name" value="CheY-like"/>
    <property type="match status" value="1"/>
</dbReference>
<evidence type="ECO:0000256" key="1">
    <source>
        <dbReference type="ARBA" id="ARBA00000085"/>
    </source>
</evidence>
<feature type="domain" description="Response regulatory" evidence="8">
    <location>
        <begin position="578"/>
        <end position="692"/>
    </location>
</feature>
<evidence type="ECO:0000259" key="9">
    <source>
        <dbReference type="PROSITE" id="PS50113"/>
    </source>
</evidence>
<keyword evidence="11" id="KW-1185">Reference proteome</keyword>
<dbReference type="InterPro" id="IPR035965">
    <property type="entry name" value="PAS-like_dom_sf"/>
</dbReference>
<dbReference type="Pfam" id="PF00512">
    <property type="entry name" value="HisKA"/>
    <property type="match status" value="1"/>
</dbReference>
<dbReference type="EMBL" id="BAAADD010000006">
    <property type="protein sequence ID" value="GAA0574143.1"/>
    <property type="molecule type" value="Genomic_DNA"/>
</dbReference>